<gene>
    <name evidence="2" type="ORF">B0J15DRAFT_23613</name>
</gene>
<dbReference type="EMBL" id="JAGTJS010000001">
    <property type="protein sequence ID" value="KAH7275763.1"/>
    <property type="molecule type" value="Genomic_DNA"/>
</dbReference>
<dbReference type="Proteomes" id="UP000736672">
    <property type="component" value="Unassembled WGS sequence"/>
</dbReference>
<evidence type="ECO:0000313" key="2">
    <source>
        <dbReference type="EMBL" id="KAH7275763.1"/>
    </source>
</evidence>
<accession>A0A9P9L8B9</accession>
<comment type="caution">
    <text evidence="2">The sequence shown here is derived from an EMBL/GenBank/DDBJ whole genome shotgun (WGS) entry which is preliminary data.</text>
</comment>
<dbReference type="OrthoDB" id="27483at2759"/>
<dbReference type="PANTHER" id="PTHR33099">
    <property type="entry name" value="FE2OG DIOXYGENASE DOMAIN-CONTAINING PROTEIN"/>
    <property type="match status" value="1"/>
</dbReference>
<name>A0A9P9L8B9_FUSSL</name>
<dbReference type="AlphaFoldDB" id="A0A9P9L8B9"/>
<dbReference type="PANTHER" id="PTHR33099:SF7">
    <property type="entry name" value="MYND-TYPE DOMAIN-CONTAINING PROTEIN"/>
    <property type="match status" value="1"/>
</dbReference>
<proteinExistence type="predicted"/>
<organism evidence="2 3">
    <name type="scientific">Fusarium solani</name>
    <name type="common">Filamentous fungus</name>
    <dbReference type="NCBI Taxonomy" id="169388"/>
    <lineage>
        <taxon>Eukaryota</taxon>
        <taxon>Fungi</taxon>
        <taxon>Dikarya</taxon>
        <taxon>Ascomycota</taxon>
        <taxon>Pezizomycotina</taxon>
        <taxon>Sordariomycetes</taxon>
        <taxon>Hypocreomycetidae</taxon>
        <taxon>Hypocreales</taxon>
        <taxon>Nectriaceae</taxon>
        <taxon>Fusarium</taxon>
        <taxon>Fusarium solani species complex</taxon>
    </lineage>
</organism>
<reference evidence="2" key="1">
    <citation type="journal article" date="2021" name="Nat. Commun.">
        <title>Genetic determinants of endophytism in the Arabidopsis root mycobiome.</title>
        <authorList>
            <person name="Mesny F."/>
            <person name="Miyauchi S."/>
            <person name="Thiergart T."/>
            <person name="Pickel B."/>
            <person name="Atanasova L."/>
            <person name="Karlsson M."/>
            <person name="Huettel B."/>
            <person name="Barry K.W."/>
            <person name="Haridas S."/>
            <person name="Chen C."/>
            <person name="Bauer D."/>
            <person name="Andreopoulos W."/>
            <person name="Pangilinan J."/>
            <person name="LaButti K."/>
            <person name="Riley R."/>
            <person name="Lipzen A."/>
            <person name="Clum A."/>
            <person name="Drula E."/>
            <person name="Henrissat B."/>
            <person name="Kohler A."/>
            <person name="Grigoriev I.V."/>
            <person name="Martin F.M."/>
            <person name="Hacquard S."/>
        </authorList>
    </citation>
    <scope>NUCLEOTIDE SEQUENCE</scope>
    <source>
        <strain evidence="2">FSSC 5 MPI-SDFR-AT-0091</strain>
    </source>
</reference>
<feature type="region of interest" description="Disordered" evidence="1">
    <location>
        <begin position="881"/>
        <end position="900"/>
    </location>
</feature>
<evidence type="ECO:0000313" key="3">
    <source>
        <dbReference type="Proteomes" id="UP000736672"/>
    </source>
</evidence>
<keyword evidence="3" id="KW-1185">Reference proteome</keyword>
<protein>
    <submittedName>
        <fullName evidence="2">Uncharacterized protein</fullName>
    </submittedName>
</protein>
<evidence type="ECO:0000256" key="1">
    <source>
        <dbReference type="SAM" id="MobiDB-lite"/>
    </source>
</evidence>
<sequence>MPGPPTVIEIPHDSDSEAPRVSVGEWKRRLFESLSNIQQIGGIATFKRYPSFINPGLKIEGNPIVPLPLNEQAAQDIKSHCRQAPTGNAWELDQAQFQLTNPAWPGFLQIVAGDVANTLDIGGVSSVPRHLMLYGPGPIPRQDSPRENTTDIIGTLVIFLPSEHQGANVNLSIETMSFCFSPASSSALDVSAISWLQGVKCEVDDLTSGYRLAITYDLWKAGSTRPGPHAGQVIQSSMIRVREILGAWTSNFPGIDKLFFPLADIAKDHPASLEGTKGHDQTVCQFLSDICPEVGCYFLFAQITHEITEDCGEVSAVTHTIDAVCTPDGDDLPISGSFSAKKEILGFSQYNLELREPDSDDLEDNPEWACEEGEYSRRINDTAALIVPREHIVNLIDFRKRVGYYGGTVFCQEAVENVLNILTADMERFPDDPKPRQALLDTMTRLSGAGEMLRAMAVERILELSLESGDTALYNKTLAVTSFATNLDSMHVAKLLEQHLAKEYLNKQDDVNWNDWLGPLTERSFQDFRQSCASLKFSIENMALAQSFDAWVLGVSDLKMETEQKWDSFDCSLALDWIKERSEKPDWILNRFLPNIAAHASRPYLFNLLRSLWLHSNDPGFLNANAMRRSIIQHGFDKLILRIKDFGYNGGTPEPVLSPFVRCIQDCHIGGLPEEASRLLAATSTSLAKSRHSWPRNIGRSRAIMEGLVKHLAGLFERGEAVPVPEFGELVELLIRDFIRTTMPPLPVEPNGWTYDARGCSCSDCRELRTFLASPVMQTWEFPAPQKRRKHIEEMLLGDTYSFRLETTQSRSPYTLVVTKTGGEHQLKVKKWQDAYQQLNSLVAPFRNEAMRGCLGDEKYRELILLEGYVQYTASVGVAGARRRAPSTWDEPEPQRRRVM</sequence>